<accession>A0A6J4PKW6</accession>
<dbReference type="CDD" id="cd06225">
    <property type="entry name" value="HAMP"/>
    <property type="match status" value="1"/>
</dbReference>
<keyword evidence="8" id="KW-0547">Nucleotide-binding</keyword>
<evidence type="ECO:0000256" key="6">
    <source>
        <dbReference type="ARBA" id="ARBA00022679"/>
    </source>
</evidence>
<keyword evidence="7 13" id="KW-0812">Transmembrane</keyword>
<dbReference type="GO" id="GO:0000155">
    <property type="term" value="F:phosphorelay sensor kinase activity"/>
    <property type="evidence" value="ECO:0007669"/>
    <property type="project" value="InterPro"/>
</dbReference>
<evidence type="ECO:0000256" key="12">
    <source>
        <dbReference type="ARBA" id="ARBA00023012"/>
    </source>
</evidence>
<dbReference type="InterPro" id="IPR036890">
    <property type="entry name" value="HATPase_C_sf"/>
</dbReference>
<evidence type="ECO:0000256" key="4">
    <source>
        <dbReference type="ARBA" id="ARBA00022475"/>
    </source>
</evidence>
<keyword evidence="10" id="KW-0067">ATP-binding</keyword>
<feature type="domain" description="HAMP" evidence="15">
    <location>
        <begin position="170"/>
        <end position="222"/>
    </location>
</feature>
<gene>
    <name evidence="16" type="ORF">AVDCRST_MAG66-2513</name>
</gene>
<dbReference type="CDD" id="cd00082">
    <property type="entry name" value="HisKA"/>
    <property type="match status" value="1"/>
</dbReference>
<proteinExistence type="predicted"/>
<keyword evidence="13" id="KW-0472">Membrane</keyword>
<dbReference type="SMART" id="SM00387">
    <property type="entry name" value="HATPase_c"/>
    <property type="match status" value="1"/>
</dbReference>
<dbReference type="InterPro" id="IPR003594">
    <property type="entry name" value="HATPase_dom"/>
</dbReference>
<evidence type="ECO:0000256" key="7">
    <source>
        <dbReference type="ARBA" id="ARBA00022692"/>
    </source>
</evidence>
<dbReference type="SMART" id="SM00304">
    <property type="entry name" value="HAMP"/>
    <property type="match status" value="1"/>
</dbReference>
<feature type="domain" description="Histidine kinase" evidence="14">
    <location>
        <begin position="230"/>
        <end position="428"/>
    </location>
</feature>
<dbReference type="SUPFAM" id="SSF47384">
    <property type="entry name" value="Homodimeric domain of signal transducing histidine kinase"/>
    <property type="match status" value="1"/>
</dbReference>
<dbReference type="PROSITE" id="PS50109">
    <property type="entry name" value="HIS_KIN"/>
    <property type="match status" value="1"/>
</dbReference>
<evidence type="ECO:0000256" key="10">
    <source>
        <dbReference type="ARBA" id="ARBA00022840"/>
    </source>
</evidence>
<dbReference type="Gene3D" id="1.10.287.130">
    <property type="match status" value="1"/>
</dbReference>
<dbReference type="InterPro" id="IPR003661">
    <property type="entry name" value="HisK_dim/P_dom"/>
</dbReference>
<keyword evidence="11 13" id="KW-1133">Transmembrane helix</keyword>
<evidence type="ECO:0000256" key="13">
    <source>
        <dbReference type="SAM" id="Phobius"/>
    </source>
</evidence>
<organism evidence="16">
    <name type="scientific">uncultured Pseudonocardia sp</name>
    <dbReference type="NCBI Taxonomy" id="211455"/>
    <lineage>
        <taxon>Bacteria</taxon>
        <taxon>Bacillati</taxon>
        <taxon>Actinomycetota</taxon>
        <taxon>Actinomycetes</taxon>
        <taxon>Pseudonocardiales</taxon>
        <taxon>Pseudonocardiaceae</taxon>
        <taxon>Pseudonocardia</taxon>
        <taxon>environmental samples</taxon>
    </lineage>
</organism>
<dbReference type="PANTHER" id="PTHR44936:SF9">
    <property type="entry name" value="SENSOR PROTEIN CREC"/>
    <property type="match status" value="1"/>
</dbReference>
<evidence type="ECO:0000259" key="15">
    <source>
        <dbReference type="PROSITE" id="PS50885"/>
    </source>
</evidence>
<dbReference type="InterPro" id="IPR003660">
    <property type="entry name" value="HAMP_dom"/>
</dbReference>
<evidence type="ECO:0000256" key="5">
    <source>
        <dbReference type="ARBA" id="ARBA00022553"/>
    </source>
</evidence>
<dbReference type="SUPFAM" id="SSF158472">
    <property type="entry name" value="HAMP domain-like"/>
    <property type="match status" value="1"/>
</dbReference>
<keyword evidence="6" id="KW-0808">Transferase</keyword>
<dbReference type="SUPFAM" id="SSF55874">
    <property type="entry name" value="ATPase domain of HSP90 chaperone/DNA topoisomerase II/histidine kinase"/>
    <property type="match status" value="1"/>
</dbReference>
<dbReference type="PANTHER" id="PTHR44936">
    <property type="entry name" value="SENSOR PROTEIN CREC"/>
    <property type="match status" value="1"/>
</dbReference>
<dbReference type="Gene3D" id="6.10.340.10">
    <property type="match status" value="1"/>
</dbReference>
<feature type="transmembrane region" description="Helical" evidence="13">
    <location>
        <begin position="144"/>
        <end position="165"/>
    </location>
</feature>
<sequence>MRTRIVGLAVVAAAVAIVCFGLPLAVAVAQYATVYREVDLQRQADRAAARVAVDLADGETPDASALEDYDSLTFRSVYDLGRDRLIGRGPETADYTVRQAEDGTAATGVRGDEIVVAVPVNHEGEVVGVVRVAGPRDALLWPVWASWLAMLGLALAALGLVWLFARRQARRLARPLDDLAVAATRLGDGDFSVRLPAVAYPEIDAVASSLNATAARLDDLLTRERAFSAEASHQLRTPLTSLRLRLESALAHPDGDLRGAIDAGLDAADRIETTIDELLVLARDRGRTLDALDVGALLPPLTEPWATQLALGGRSLHLAVEPGTPPAMASAAAVKQVLTVLLDNAATHGAGRVDVAVRDAGGAVAVEVADQGPGLPDDGGDLWARRPREDGHGIGLALAKRLAEAEGGHLRLACPAPPVFALLLPAARPR</sequence>
<evidence type="ECO:0000256" key="11">
    <source>
        <dbReference type="ARBA" id="ARBA00022989"/>
    </source>
</evidence>
<evidence type="ECO:0000256" key="3">
    <source>
        <dbReference type="ARBA" id="ARBA00012438"/>
    </source>
</evidence>
<dbReference type="Pfam" id="PF00512">
    <property type="entry name" value="HisKA"/>
    <property type="match status" value="1"/>
</dbReference>
<keyword evidence="4" id="KW-1003">Cell membrane</keyword>
<dbReference type="GO" id="GO:0005524">
    <property type="term" value="F:ATP binding"/>
    <property type="evidence" value="ECO:0007669"/>
    <property type="project" value="UniProtKB-KW"/>
</dbReference>
<comment type="subcellular location">
    <subcellularLocation>
        <location evidence="2">Cell membrane</location>
        <topology evidence="2">Multi-pass membrane protein</topology>
    </subcellularLocation>
</comment>
<keyword evidence="12" id="KW-0902">Two-component regulatory system</keyword>
<evidence type="ECO:0000256" key="2">
    <source>
        <dbReference type="ARBA" id="ARBA00004651"/>
    </source>
</evidence>
<keyword evidence="5" id="KW-0597">Phosphoprotein</keyword>
<dbReference type="AlphaFoldDB" id="A0A6J4PKW6"/>
<dbReference type="Pfam" id="PF02518">
    <property type="entry name" value="HATPase_c"/>
    <property type="match status" value="1"/>
</dbReference>
<evidence type="ECO:0000259" key="14">
    <source>
        <dbReference type="PROSITE" id="PS50109"/>
    </source>
</evidence>
<dbReference type="Gene3D" id="3.30.565.10">
    <property type="entry name" value="Histidine kinase-like ATPase, C-terminal domain"/>
    <property type="match status" value="1"/>
</dbReference>
<keyword evidence="9 16" id="KW-0418">Kinase</keyword>
<dbReference type="GO" id="GO:0005886">
    <property type="term" value="C:plasma membrane"/>
    <property type="evidence" value="ECO:0007669"/>
    <property type="project" value="UniProtKB-SubCell"/>
</dbReference>
<evidence type="ECO:0000256" key="1">
    <source>
        <dbReference type="ARBA" id="ARBA00000085"/>
    </source>
</evidence>
<dbReference type="SMART" id="SM00388">
    <property type="entry name" value="HisKA"/>
    <property type="match status" value="1"/>
</dbReference>
<dbReference type="EMBL" id="CADCUS010000365">
    <property type="protein sequence ID" value="CAA9418875.1"/>
    <property type="molecule type" value="Genomic_DNA"/>
</dbReference>
<dbReference type="InterPro" id="IPR005467">
    <property type="entry name" value="His_kinase_dom"/>
</dbReference>
<protein>
    <recommendedName>
        <fullName evidence="3">histidine kinase</fullName>
        <ecNumber evidence="3">2.7.13.3</ecNumber>
    </recommendedName>
</protein>
<dbReference type="InterPro" id="IPR036097">
    <property type="entry name" value="HisK_dim/P_sf"/>
</dbReference>
<reference evidence="16" key="1">
    <citation type="submission" date="2020-02" db="EMBL/GenBank/DDBJ databases">
        <authorList>
            <person name="Meier V. D."/>
        </authorList>
    </citation>
    <scope>NUCLEOTIDE SEQUENCE</scope>
    <source>
        <strain evidence="16">AVDCRST_MAG66</strain>
    </source>
</reference>
<name>A0A6J4PKW6_9PSEU</name>
<dbReference type="Pfam" id="PF00672">
    <property type="entry name" value="HAMP"/>
    <property type="match status" value="1"/>
</dbReference>
<evidence type="ECO:0000256" key="8">
    <source>
        <dbReference type="ARBA" id="ARBA00022741"/>
    </source>
</evidence>
<dbReference type="PROSITE" id="PS50885">
    <property type="entry name" value="HAMP"/>
    <property type="match status" value="1"/>
</dbReference>
<evidence type="ECO:0000313" key="16">
    <source>
        <dbReference type="EMBL" id="CAA9418875.1"/>
    </source>
</evidence>
<dbReference type="EC" id="2.7.13.3" evidence="3"/>
<evidence type="ECO:0000256" key="9">
    <source>
        <dbReference type="ARBA" id="ARBA00022777"/>
    </source>
</evidence>
<comment type="catalytic activity">
    <reaction evidence="1">
        <text>ATP + protein L-histidine = ADP + protein N-phospho-L-histidine.</text>
        <dbReference type="EC" id="2.7.13.3"/>
    </reaction>
</comment>
<dbReference type="InterPro" id="IPR050980">
    <property type="entry name" value="2C_sensor_his_kinase"/>
</dbReference>